<keyword evidence="5 12" id="KW-0812">Transmembrane</keyword>
<comment type="similarity">
    <text evidence="2">Belongs to the CorA metal ion transporter (MIT) (TC 1.A.35) family.</text>
</comment>
<dbReference type="GO" id="GO:0005886">
    <property type="term" value="C:plasma membrane"/>
    <property type="evidence" value="ECO:0007669"/>
    <property type="project" value="UniProtKB-SubCell"/>
</dbReference>
<accession>A0A1C2DXY5</accession>
<dbReference type="RefSeq" id="WP_065989417.1">
    <property type="nucleotide sequence ID" value="NZ_MDEN01000063.1"/>
</dbReference>
<dbReference type="InterPro" id="IPR002523">
    <property type="entry name" value="MgTranspt_CorA/ZnTranspt_ZntB"/>
</dbReference>
<evidence type="ECO:0000256" key="7">
    <source>
        <dbReference type="ARBA" id="ARBA00022989"/>
    </source>
</evidence>
<evidence type="ECO:0000256" key="2">
    <source>
        <dbReference type="ARBA" id="ARBA00009765"/>
    </source>
</evidence>
<dbReference type="PANTHER" id="PTHR46494">
    <property type="entry name" value="CORA FAMILY METAL ION TRANSPORTER (EUROFUNG)"/>
    <property type="match status" value="1"/>
</dbReference>
<evidence type="ECO:0000256" key="12">
    <source>
        <dbReference type="SAM" id="Phobius"/>
    </source>
</evidence>
<evidence type="ECO:0000256" key="11">
    <source>
        <dbReference type="ARBA" id="ARBA00045497"/>
    </source>
</evidence>
<dbReference type="PANTHER" id="PTHR46494:SF1">
    <property type="entry name" value="CORA FAMILY METAL ION TRANSPORTER (EUROFUNG)"/>
    <property type="match status" value="1"/>
</dbReference>
<dbReference type="InterPro" id="IPR045861">
    <property type="entry name" value="CorA_cytoplasmic_dom"/>
</dbReference>
<feature type="transmembrane region" description="Helical" evidence="12">
    <location>
        <begin position="297"/>
        <end position="317"/>
    </location>
</feature>
<dbReference type="Gene3D" id="1.20.58.340">
    <property type="entry name" value="Magnesium transport protein CorA, transmembrane region"/>
    <property type="match status" value="2"/>
</dbReference>
<keyword evidence="6" id="KW-0460">Magnesium</keyword>
<proteinExistence type="inferred from homology"/>
<dbReference type="GO" id="GO:0015095">
    <property type="term" value="F:magnesium ion transmembrane transporter activity"/>
    <property type="evidence" value="ECO:0007669"/>
    <property type="project" value="TreeGrafter"/>
</dbReference>
<comment type="subcellular location">
    <subcellularLocation>
        <location evidence="1">Cell membrane</location>
        <topology evidence="1">Multi-pass membrane protein</topology>
    </subcellularLocation>
</comment>
<evidence type="ECO:0000256" key="8">
    <source>
        <dbReference type="ARBA" id="ARBA00023065"/>
    </source>
</evidence>
<evidence type="ECO:0000256" key="6">
    <source>
        <dbReference type="ARBA" id="ARBA00022842"/>
    </source>
</evidence>
<evidence type="ECO:0000313" key="14">
    <source>
        <dbReference type="Proteomes" id="UP000095143"/>
    </source>
</evidence>
<dbReference type="CDD" id="cd12830">
    <property type="entry name" value="MtCorA-like"/>
    <property type="match status" value="1"/>
</dbReference>
<dbReference type="GO" id="GO:0000287">
    <property type="term" value="F:magnesium ion binding"/>
    <property type="evidence" value="ECO:0007669"/>
    <property type="project" value="TreeGrafter"/>
</dbReference>
<evidence type="ECO:0000256" key="9">
    <source>
        <dbReference type="ARBA" id="ARBA00023136"/>
    </source>
</evidence>
<comment type="catalytic activity">
    <reaction evidence="10">
        <text>Mg(2+)(in) = Mg(2+)(out)</text>
        <dbReference type="Rhea" id="RHEA:29827"/>
        <dbReference type="ChEBI" id="CHEBI:18420"/>
    </reaction>
</comment>
<evidence type="ECO:0000313" key="13">
    <source>
        <dbReference type="EMBL" id="OCX19624.1"/>
    </source>
</evidence>
<evidence type="ECO:0000256" key="3">
    <source>
        <dbReference type="ARBA" id="ARBA00022448"/>
    </source>
</evidence>
<dbReference type="Proteomes" id="UP000095143">
    <property type="component" value="Unassembled WGS sequence"/>
</dbReference>
<gene>
    <name evidence="13" type="ORF">BBI10_14635</name>
</gene>
<reference evidence="13 14" key="1">
    <citation type="submission" date="2016-08" db="EMBL/GenBank/DDBJ databases">
        <title>Whole genome sequence of Pseudomonas graminis strain UASWS1507, a potential biological control agent for agriculture.</title>
        <authorList>
            <person name="Crovadore J."/>
            <person name="Calmin G."/>
            <person name="Chablais R."/>
            <person name="Cochard B."/>
            <person name="Lefort F."/>
        </authorList>
    </citation>
    <scope>NUCLEOTIDE SEQUENCE [LARGE SCALE GENOMIC DNA]</scope>
    <source>
        <strain evidence="13 14">UASWS1507</strain>
    </source>
</reference>
<keyword evidence="8" id="KW-0406">Ion transport</keyword>
<dbReference type="FunFam" id="1.20.58.340:FF:000004">
    <property type="entry name" value="Magnesium transport protein CorA"/>
    <property type="match status" value="1"/>
</dbReference>
<protein>
    <submittedName>
        <fullName evidence="13">Magnesium transporter</fullName>
    </submittedName>
</protein>
<comment type="function">
    <text evidence="11">Mediates influx of magnesium ions. Alternates between open and closed states. Activated by low cytoplasmic Mg(2+) levels. Inactive when cytoplasmic Mg(2+) levels are high.</text>
</comment>
<evidence type="ECO:0000256" key="4">
    <source>
        <dbReference type="ARBA" id="ARBA00022475"/>
    </source>
</evidence>
<name>A0A1C2DXY5_9PSED</name>
<dbReference type="OrthoDB" id="9803416at2"/>
<dbReference type="STRING" id="158627.BW687_15745"/>
<comment type="caution">
    <text evidence="13">The sequence shown here is derived from an EMBL/GenBank/DDBJ whole genome shotgun (WGS) entry which is preliminary data.</text>
</comment>
<dbReference type="GO" id="GO:0050897">
    <property type="term" value="F:cobalt ion binding"/>
    <property type="evidence" value="ECO:0007669"/>
    <property type="project" value="TreeGrafter"/>
</dbReference>
<keyword evidence="7 12" id="KW-1133">Transmembrane helix</keyword>
<feature type="transmembrane region" description="Helical" evidence="12">
    <location>
        <begin position="266"/>
        <end position="285"/>
    </location>
</feature>
<dbReference type="Pfam" id="PF01544">
    <property type="entry name" value="CorA"/>
    <property type="match status" value="1"/>
</dbReference>
<sequence length="323" mass="36835">MGRVVAAAVYSAGKKVTNIALDEGAAWAAKPGHFVWIGLEHPGLEELTTLQRQFNLHELAIEDALEVHSRPKLETFGDALFIVTYAPIRENGKLIFIETHIFAGKGYVITSRNGDSKSYGLVRQRCEARPLLLEHGEDFVLYALLDFVTENYQPVTESIHCELEELEHNVLRKDLNEADIHRIHSLRRDLLRLRRYVAPMVEIGEELQKLSFPFIDKNMRPYFRDVEIHVKRQMEDLSNLRDIASQTIEISLLLESSRQSLTQRKFAAWAAILAFPTAIAGIYGMNFENMPELTWHYGYYMVLGVIVGGCGILFASFKRSGWL</sequence>
<evidence type="ECO:0000256" key="10">
    <source>
        <dbReference type="ARBA" id="ARBA00034269"/>
    </source>
</evidence>
<dbReference type="GO" id="GO:0015087">
    <property type="term" value="F:cobalt ion transmembrane transporter activity"/>
    <property type="evidence" value="ECO:0007669"/>
    <property type="project" value="TreeGrafter"/>
</dbReference>
<dbReference type="SUPFAM" id="SSF144083">
    <property type="entry name" value="Magnesium transport protein CorA, transmembrane region"/>
    <property type="match status" value="1"/>
</dbReference>
<evidence type="ECO:0000256" key="1">
    <source>
        <dbReference type="ARBA" id="ARBA00004651"/>
    </source>
</evidence>
<keyword evidence="3" id="KW-0813">Transport</keyword>
<keyword evidence="9 12" id="KW-0472">Membrane</keyword>
<keyword evidence="4" id="KW-1003">Cell membrane</keyword>
<dbReference type="InterPro" id="IPR045863">
    <property type="entry name" value="CorA_TM1_TM2"/>
</dbReference>
<evidence type="ECO:0000256" key="5">
    <source>
        <dbReference type="ARBA" id="ARBA00022692"/>
    </source>
</evidence>
<dbReference type="EMBL" id="MDEN01000063">
    <property type="protein sequence ID" value="OCX19624.1"/>
    <property type="molecule type" value="Genomic_DNA"/>
</dbReference>
<dbReference type="Gene3D" id="3.30.460.20">
    <property type="entry name" value="CorA soluble domain-like"/>
    <property type="match status" value="1"/>
</dbReference>
<organism evidence="13 14">
    <name type="scientific">Pseudomonas graminis</name>
    <dbReference type="NCBI Taxonomy" id="158627"/>
    <lineage>
        <taxon>Bacteria</taxon>
        <taxon>Pseudomonadati</taxon>
        <taxon>Pseudomonadota</taxon>
        <taxon>Gammaproteobacteria</taxon>
        <taxon>Pseudomonadales</taxon>
        <taxon>Pseudomonadaceae</taxon>
        <taxon>Pseudomonas</taxon>
    </lineage>
</organism>
<dbReference type="SUPFAM" id="SSF143865">
    <property type="entry name" value="CorA soluble domain-like"/>
    <property type="match status" value="1"/>
</dbReference>
<dbReference type="AlphaFoldDB" id="A0A1C2DXY5"/>